<sequence length="680" mass="76245">MFTMHPRHQSPGNGYRSNSMGMGMASRISPENSRRGHGLFNSVYRSFNRSYGRSHSQPKHFHPSQSPQLSQPTVAVPRGKFDVFIEAGRLATEYLVSRGSLPPGALTGNWQNGNLKDLQEYRSHDSDAGYNIQFPVDGRVSGPTQLPDSGSDLGPGRRRYSDDCGSSEFINYAKGKRRGGSFRGYNTERGHDYGRSSSWSDRPKSPPSLNADREYELGNHEEQLVTQNNNNLVEKSRKEELKGEEIDGAQEHESKEHGSIVTIYDAEKNIREETDGGGDVPINKMEKLRVSKENTEVEKDKDVIGEEQTNKEIMSEELPNNNSLDMLLVTDLQNLCKFANMPTKARSLRGSRVSKEEKVSDVETSQLSDVLFADKVVDISINNLSGARDLEFEISKMEVTKNINLVDRSLVLEGNQELNEKRGEKRLFEENNTNEDCKRVEEWFPSGVSDVVGRPRTNDKLITVDYQHQQSTKCSPQMSQIGEASYAKEKQLFPGSFKICDLNLMEASDVNETRDKDPVFMYGPISDFKKEVDIDLSISNSSKSSLHAKQVNGIHREIEVIDLGEDSTPEDREFDITDRRPDAAFNSLDEYSTNPVQNPTDIPDNHDGYGLMISELLGTEFSSCSSVPEMNPLDNIALNSGAGPMGDDDSIYMSLGEIPFLSFMRNWEQQPPSQEDGKPF</sequence>
<feature type="region of interest" description="Disordered" evidence="1">
    <location>
        <begin position="180"/>
        <end position="285"/>
    </location>
</feature>
<dbReference type="Proteomes" id="UP001345219">
    <property type="component" value="Chromosome 9"/>
</dbReference>
<evidence type="ECO:0000313" key="2">
    <source>
        <dbReference type="EMBL" id="KAK4743967.1"/>
    </source>
</evidence>
<feature type="compositionally biased region" description="Polar residues" evidence="1">
    <location>
        <begin position="224"/>
        <end position="233"/>
    </location>
</feature>
<keyword evidence="3" id="KW-1185">Reference proteome</keyword>
<feature type="region of interest" description="Disordered" evidence="1">
    <location>
        <begin position="50"/>
        <end position="72"/>
    </location>
</feature>
<feature type="region of interest" description="Disordered" evidence="1">
    <location>
        <begin position="137"/>
        <end position="165"/>
    </location>
</feature>
<name>A0AAN7GW33_9MYRT</name>
<comment type="caution">
    <text evidence="2">The sequence shown here is derived from an EMBL/GenBank/DDBJ whole genome shotgun (WGS) entry which is preliminary data.</text>
</comment>
<accession>A0AAN7GW33</accession>
<dbReference type="AlphaFoldDB" id="A0AAN7GW33"/>
<feature type="compositionally biased region" description="Basic and acidic residues" evidence="1">
    <location>
        <begin position="265"/>
        <end position="274"/>
    </location>
</feature>
<gene>
    <name evidence="2" type="ORF">SAY87_010279</name>
</gene>
<feature type="compositionally biased region" description="Polar residues" evidence="1">
    <location>
        <begin position="10"/>
        <end position="20"/>
    </location>
</feature>
<proteinExistence type="predicted"/>
<dbReference type="EMBL" id="JAXIOK010000022">
    <property type="protein sequence ID" value="KAK4743967.1"/>
    <property type="molecule type" value="Genomic_DNA"/>
</dbReference>
<evidence type="ECO:0000256" key="1">
    <source>
        <dbReference type="SAM" id="MobiDB-lite"/>
    </source>
</evidence>
<dbReference type="PANTHER" id="PTHR36056:SF1">
    <property type="entry name" value="PROTEIN, PUTATIVE-RELATED"/>
    <property type="match status" value="1"/>
</dbReference>
<feature type="compositionally biased region" description="Polar residues" evidence="1">
    <location>
        <begin position="63"/>
        <end position="72"/>
    </location>
</feature>
<dbReference type="InterPro" id="IPR040276">
    <property type="entry name" value="At4g26450-like"/>
</dbReference>
<reference evidence="2 3" key="1">
    <citation type="journal article" date="2023" name="Hortic Res">
        <title>Pangenome of water caltrop reveals structural variations and asymmetric subgenome divergence after allopolyploidization.</title>
        <authorList>
            <person name="Zhang X."/>
            <person name="Chen Y."/>
            <person name="Wang L."/>
            <person name="Yuan Y."/>
            <person name="Fang M."/>
            <person name="Shi L."/>
            <person name="Lu R."/>
            <person name="Comes H.P."/>
            <person name="Ma Y."/>
            <person name="Chen Y."/>
            <person name="Huang G."/>
            <person name="Zhou Y."/>
            <person name="Zheng Z."/>
            <person name="Qiu Y."/>
        </authorList>
    </citation>
    <scope>NUCLEOTIDE SEQUENCE [LARGE SCALE GENOMIC DNA]</scope>
    <source>
        <tissue evidence="2">Roots</tissue>
    </source>
</reference>
<feature type="compositionally biased region" description="Basic and acidic residues" evidence="1">
    <location>
        <begin position="234"/>
        <end position="258"/>
    </location>
</feature>
<organism evidence="2 3">
    <name type="scientific">Trapa incisa</name>
    <dbReference type="NCBI Taxonomy" id="236973"/>
    <lineage>
        <taxon>Eukaryota</taxon>
        <taxon>Viridiplantae</taxon>
        <taxon>Streptophyta</taxon>
        <taxon>Embryophyta</taxon>
        <taxon>Tracheophyta</taxon>
        <taxon>Spermatophyta</taxon>
        <taxon>Magnoliopsida</taxon>
        <taxon>eudicotyledons</taxon>
        <taxon>Gunneridae</taxon>
        <taxon>Pentapetalae</taxon>
        <taxon>rosids</taxon>
        <taxon>malvids</taxon>
        <taxon>Myrtales</taxon>
        <taxon>Lythraceae</taxon>
        <taxon>Trapa</taxon>
    </lineage>
</organism>
<dbReference type="PANTHER" id="PTHR36056">
    <property type="entry name" value="PROTEIN, PUTATIVE-RELATED"/>
    <property type="match status" value="1"/>
</dbReference>
<feature type="compositionally biased region" description="Basic and acidic residues" evidence="1">
    <location>
        <begin position="211"/>
        <end position="223"/>
    </location>
</feature>
<evidence type="ECO:0000313" key="3">
    <source>
        <dbReference type="Proteomes" id="UP001345219"/>
    </source>
</evidence>
<feature type="region of interest" description="Disordered" evidence="1">
    <location>
        <begin position="1"/>
        <end position="37"/>
    </location>
</feature>
<protein>
    <submittedName>
        <fullName evidence="2">Uncharacterized protein</fullName>
    </submittedName>
</protein>